<evidence type="ECO:0000313" key="1">
    <source>
        <dbReference type="EMBL" id="KAF7828607.1"/>
    </source>
</evidence>
<reference evidence="1" key="1">
    <citation type="submission" date="2020-09" db="EMBL/GenBank/DDBJ databases">
        <title>Genome-Enabled Discovery of Anthraquinone Biosynthesis in Senna tora.</title>
        <authorList>
            <person name="Kang S.-H."/>
            <person name="Pandey R.P."/>
            <person name="Lee C.-M."/>
            <person name="Sim J.-S."/>
            <person name="Jeong J.-T."/>
            <person name="Choi B.-S."/>
            <person name="Jung M."/>
            <person name="Ginzburg D."/>
            <person name="Zhao K."/>
            <person name="Won S.Y."/>
            <person name="Oh T.-J."/>
            <person name="Yu Y."/>
            <person name="Kim N.-H."/>
            <person name="Lee O.R."/>
            <person name="Lee T.-H."/>
            <person name="Bashyal P."/>
            <person name="Kim T.-S."/>
            <person name="Lee W.-H."/>
            <person name="Kawkins C."/>
            <person name="Kim C.-K."/>
            <person name="Kim J.S."/>
            <person name="Ahn B.O."/>
            <person name="Rhee S.Y."/>
            <person name="Sohng J.K."/>
        </authorList>
    </citation>
    <scope>NUCLEOTIDE SEQUENCE</scope>
    <source>
        <tissue evidence="1">Leaf</tissue>
    </source>
</reference>
<evidence type="ECO:0000313" key="2">
    <source>
        <dbReference type="Proteomes" id="UP000634136"/>
    </source>
</evidence>
<name>A0A834WMP1_9FABA</name>
<keyword evidence="2" id="KW-1185">Reference proteome</keyword>
<dbReference type="AlphaFoldDB" id="A0A834WMP1"/>
<dbReference type="EMBL" id="JAAIUW010000006">
    <property type="protein sequence ID" value="KAF7828607.1"/>
    <property type="molecule type" value="Genomic_DNA"/>
</dbReference>
<proteinExistence type="predicted"/>
<protein>
    <submittedName>
        <fullName evidence="1">Uncharacterized protein</fullName>
    </submittedName>
</protein>
<comment type="caution">
    <text evidence="1">The sequence shown here is derived from an EMBL/GenBank/DDBJ whole genome shotgun (WGS) entry which is preliminary data.</text>
</comment>
<sequence length="20" mass="2210">MAQKCEVSSKMCQLKHIASS</sequence>
<accession>A0A834WMP1</accession>
<organism evidence="1 2">
    <name type="scientific">Senna tora</name>
    <dbReference type="NCBI Taxonomy" id="362788"/>
    <lineage>
        <taxon>Eukaryota</taxon>
        <taxon>Viridiplantae</taxon>
        <taxon>Streptophyta</taxon>
        <taxon>Embryophyta</taxon>
        <taxon>Tracheophyta</taxon>
        <taxon>Spermatophyta</taxon>
        <taxon>Magnoliopsida</taxon>
        <taxon>eudicotyledons</taxon>
        <taxon>Gunneridae</taxon>
        <taxon>Pentapetalae</taxon>
        <taxon>rosids</taxon>
        <taxon>fabids</taxon>
        <taxon>Fabales</taxon>
        <taxon>Fabaceae</taxon>
        <taxon>Caesalpinioideae</taxon>
        <taxon>Cassia clade</taxon>
        <taxon>Senna</taxon>
    </lineage>
</organism>
<gene>
    <name evidence="1" type="ORF">G2W53_019771</name>
</gene>
<dbReference type="Proteomes" id="UP000634136">
    <property type="component" value="Unassembled WGS sequence"/>
</dbReference>